<dbReference type="VEuPathDB" id="FungiDB:HpaG806422"/>
<sequence length="67" mass="7619">MYLHAINTEYDKAWTLLGALKDLFGDGGNFATFFANANRDEHNKPIIQKMQNALFEKWIADKVTVDG</sequence>
<keyword evidence="2" id="KW-1185">Reference proteome</keyword>
<proteinExistence type="predicted"/>
<reference evidence="2" key="1">
    <citation type="journal article" date="2010" name="Science">
        <title>Signatures of adaptation to obligate biotrophy in the Hyaloperonospora arabidopsidis genome.</title>
        <authorList>
            <person name="Baxter L."/>
            <person name="Tripathy S."/>
            <person name="Ishaque N."/>
            <person name="Boot N."/>
            <person name="Cabral A."/>
            <person name="Kemen E."/>
            <person name="Thines M."/>
            <person name="Ah-Fong A."/>
            <person name="Anderson R."/>
            <person name="Badejoko W."/>
            <person name="Bittner-Eddy P."/>
            <person name="Boore J.L."/>
            <person name="Chibucos M.C."/>
            <person name="Coates M."/>
            <person name="Dehal P."/>
            <person name="Delehaunty K."/>
            <person name="Dong S."/>
            <person name="Downton P."/>
            <person name="Dumas B."/>
            <person name="Fabro G."/>
            <person name="Fronick C."/>
            <person name="Fuerstenberg S.I."/>
            <person name="Fulton L."/>
            <person name="Gaulin E."/>
            <person name="Govers F."/>
            <person name="Hughes L."/>
            <person name="Humphray S."/>
            <person name="Jiang R.H."/>
            <person name="Judelson H."/>
            <person name="Kamoun S."/>
            <person name="Kyung K."/>
            <person name="Meijer H."/>
            <person name="Minx P."/>
            <person name="Morris P."/>
            <person name="Nelson J."/>
            <person name="Phuntumart V."/>
            <person name="Qutob D."/>
            <person name="Rehmany A."/>
            <person name="Rougon-Cardoso A."/>
            <person name="Ryden P."/>
            <person name="Torto-Alalibo T."/>
            <person name="Studholme D."/>
            <person name="Wang Y."/>
            <person name="Win J."/>
            <person name="Wood J."/>
            <person name="Clifton S.W."/>
            <person name="Rogers J."/>
            <person name="Van den Ackerveken G."/>
            <person name="Jones J.D."/>
            <person name="McDowell J.M."/>
            <person name="Beynon J."/>
            <person name="Tyler B.M."/>
        </authorList>
    </citation>
    <scope>NUCLEOTIDE SEQUENCE [LARGE SCALE GENOMIC DNA]</scope>
    <source>
        <strain evidence="2">Emoy2</strain>
    </source>
</reference>
<dbReference type="HOGENOM" id="CLU_2817938_0_0_1"/>
<dbReference type="EMBL" id="JH598312">
    <property type="status" value="NOT_ANNOTATED_CDS"/>
    <property type="molecule type" value="Genomic_DNA"/>
</dbReference>
<dbReference type="EnsemblProtists" id="HpaT806422">
    <property type="protein sequence ID" value="HpaP806422"/>
    <property type="gene ID" value="HpaG806422"/>
</dbReference>
<organism evidence="1 2">
    <name type="scientific">Hyaloperonospora arabidopsidis (strain Emoy2)</name>
    <name type="common">Downy mildew agent</name>
    <name type="synonym">Peronospora arabidopsidis</name>
    <dbReference type="NCBI Taxonomy" id="559515"/>
    <lineage>
        <taxon>Eukaryota</taxon>
        <taxon>Sar</taxon>
        <taxon>Stramenopiles</taxon>
        <taxon>Oomycota</taxon>
        <taxon>Peronosporomycetes</taxon>
        <taxon>Peronosporales</taxon>
        <taxon>Peronosporaceae</taxon>
        <taxon>Hyaloperonospora</taxon>
    </lineage>
</organism>
<evidence type="ECO:0000313" key="2">
    <source>
        <dbReference type="Proteomes" id="UP000011713"/>
    </source>
</evidence>
<name>M4BJ44_HYAAE</name>
<evidence type="ECO:0000313" key="1">
    <source>
        <dbReference type="EnsemblProtists" id="HpaP806422"/>
    </source>
</evidence>
<dbReference type="AlphaFoldDB" id="M4BJ44"/>
<dbReference type="InParanoid" id="M4BJ44"/>
<protein>
    <recommendedName>
        <fullName evidence="3">RxLR effector candidate protein</fullName>
    </recommendedName>
</protein>
<reference evidence="1" key="2">
    <citation type="submission" date="2015-06" db="UniProtKB">
        <authorList>
            <consortium name="EnsemblProtists"/>
        </authorList>
    </citation>
    <scope>IDENTIFICATION</scope>
    <source>
        <strain evidence="1">Emoy2</strain>
    </source>
</reference>
<dbReference type="Proteomes" id="UP000011713">
    <property type="component" value="Unassembled WGS sequence"/>
</dbReference>
<accession>M4BJ44</accession>
<evidence type="ECO:0008006" key="3">
    <source>
        <dbReference type="Google" id="ProtNLM"/>
    </source>
</evidence>